<proteinExistence type="predicted"/>
<evidence type="ECO:0000313" key="2">
    <source>
        <dbReference type="Proteomes" id="UP001489719"/>
    </source>
</evidence>
<evidence type="ECO:0000313" key="1">
    <source>
        <dbReference type="EMBL" id="KAK9321643.1"/>
    </source>
</evidence>
<keyword evidence="2" id="KW-1185">Reference proteome</keyword>
<gene>
    <name evidence="1" type="ORF">V1517DRAFT_325747</name>
</gene>
<reference evidence="2" key="1">
    <citation type="journal article" date="2024" name="Front. Bioeng. Biotechnol.">
        <title>Genome-scale model development and genomic sequencing of the oleaginous clade Lipomyces.</title>
        <authorList>
            <person name="Czajka J.J."/>
            <person name="Han Y."/>
            <person name="Kim J."/>
            <person name="Mondo S.J."/>
            <person name="Hofstad B.A."/>
            <person name="Robles A."/>
            <person name="Haridas S."/>
            <person name="Riley R."/>
            <person name="LaButti K."/>
            <person name="Pangilinan J."/>
            <person name="Andreopoulos W."/>
            <person name="Lipzen A."/>
            <person name="Yan J."/>
            <person name="Wang M."/>
            <person name="Ng V."/>
            <person name="Grigoriev I.V."/>
            <person name="Spatafora J.W."/>
            <person name="Magnuson J.K."/>
            <person name="Baker S.E."/>
            <person name="Pomraning K.R."/>
        </authorList>
    </citation>
    <scope>NUCLEOTIDE SEQUENCE [LARGE SCALE GENOMIC DNA]</scope>
    <source>
        <strain evidence="2">CBS 10300</strain>
    </source>
</reference>
<dbReference type="EMBL" id="MU970093">
    <property type="protein sequence ID" value="KAK9321643.1"/>
    <property type="molecule type" value="Genomic_DNA"/>
</dbReference>
<organism evidence="1 2">
    <name type="scientific">Lipomyces orientalis</name>
    <dbReference type="NCBI Taxonomy" id="1233043"/>
    <lineage>
        <taxon>Eukaryota</taxon>
        <taxon>Fungi</taxon>
        <taxon>Dikarya</taxon>
        <taxon>Ascomycota</taxon>
        <taxon>Saccharomycotina</taxon>
        <taxon>Lipomycetes</taxon>
        <taxon>Lipomycetales</taxon>
        <taxon>Lipomycetaceae</taxon>
        <taxon>Lipomyces</taxon>
    </lineage>
</organism>
<name>A0ACC3TKD0_9ASCO</name>
<accession>A0ACC3TKD0</accession>
<comment type="caution">
    <text evidence="1">The sequence shown here is derived from an EMBL/GenBank/DDBJ whole genome shotgun (WGS) entry which is preliminary data.</text>
</comment>
<sequence length="518" mass="56376">MSVPVEEVPVKVVDHDLSSTPLSSTEASSRAESFEVEKQHMNDSIAVPASSEKFLVAFNGDDDPDCPLNWPFRKRAYTTFAYAMCTFGPQLSSSMYGQVSNDIAEEYGKSEIVATLGVSTFLLGVGFGPMFFAPLSEVYGRKMGVLVPFFVSGIFAFGCGAASNFQTILLMRFFQGLFGGAPIANTGGVLGDIWRPQTRAIALVFYSFVVTGGPPIGPTIGAAFSMLGNHGWRWSQYFSGIYSLVIFALAITTIPETYHPVLLARKAKRLRIESGNWAYHAKHEEWEFTLKEMITKHFMRPFAMLLTPIVTSMSVYGSFVFGILYLGVVAVPITFTDVRGWSKVVATLPSLAIFLGVIVGGCLNILGSLRYAKVLAAKNGMAVPEDRLFAMRIGSFLMPIGLFIFGWTSPDRYPVIAPVIGLLLLAAGFLTVFQGCINYLVDSFPRYAASAIAATTFLRSCSAAAFPIFGRIMFTTIGVPWGASIIAFVAIAMIPIPFFFSAFGAKIRAKNPYSKQVT</sequence>
<dbReference type="Proteomes" id="UP001489719">
    <property type="component" value="Unassembled WGS sequence"/>
</dbReference>
<protein>
    <submittedName>
        <fullName evidence="1">Major facilitator superfamily domain-containing protein</fullName>
    </submittedName>
</protein>